<evidence type="ECO:0000256" key="1">
    <source>
        <dbReference type="SAM" id="SignalP"/>
    </source>
</evidence>
<evidence type="ECO:0000313" key="3">
    <source>
        <dbReference type="Proteomes" id="UP000199072"/>
    </source>
</evidence>
<proteinExistence type="predicted"/>
<sequence length="141" mass="15298">MKKILTLVCCTILLAATSCTKKYVSPATTNRTIIYDKAASDWKAGTSENLGTYYYLDISGGDLPELDGPFQQFGAVLVYMSFDGGKTYEAVPETIGGYAYSFQHSVRNITIFSQSPNEATAKNPDVDVTIKVVLIDSNDAS</sequence>
<dbReference type="EMBL" id="FNAI01000016">
    <property type="protein sequence ID" value="SDF32713.1"/>
    <property type="molecule type" value="Genomic_DNA"/>
</dbReference>
<feature type="signal peptide" evidence="1">
    <location>
        <begin position="1"/>
        <end position="21"/>
    </location>
</feature>
<dbReference type="AlphaFoldDB" id="A0A1G7K660"/>
<accession>A0A1G7K660</accession>
<reference evidence="2 3" key="1">
    <citation type="submission" date="2016-10" db="EMBL/GenBank/DDBJ databases">
        <authorList>
            <person name="de Groot N.N."/>
        </authorList>
    </citation>
    <scope>NUCLEOTIDE SEQUENCE [LARGE SCALE GENOMIC DNA]</scope>
    <source>
        <strain evidence="2 3">47C3B</strain>
    </source>
</reference>
<organism evidence="2 3">
    <name type="scientific">Mucilaginibacter pineti</name>
    <dbReference type="NCBI Taxonomy" id="1391627"/>
    <lineage>
        <taxon>Bacteria</taxon>
        <taxon>Pseudomonadati</taxon>
        <taxon>Bacteroidota</taxon>
        <taxon>Sphingobacteriia</taxon>
        <taxon>Sphingobacteriales</taxon>
        <taxon>Sphingobacteriaceae</taxon>
        <taxon>Mucilaginibacter</taxon>
    </lineage>
</organism>
<dbReference type="RefSeq" id="WP_091154540.1">
    <property type="nucleotide sequence ID" value="NZ_FNAI01000016.1"/>
</dbReference>
<feature type="chain" id="PRO_5011706871" evidence="1">
    <location>
        <begin position="22"/>
        <end position="141"/>
    </location>
</feature>
<gene>
    <name evidence="2" type="ORF">SAMN05216464_11610</name>
</gene>
<keyword evidence="3" id="KW-1185">Reference proteome</keyword>
<keyword evidence="1" id="KW-0732">Signal</keyword>
<evidence type="ECO:0000313" key="2">
    <source>
        <dbReference type="EMBL" id="SDF32713.1"/>
    </source>
</evidence>
<dbReference type="Proteomes" id="UP000199072">
    <property type="component" value="Unassembled WGS sequence"/>
</dbReference>
<name>A0A1G7K660_9SPHI</name>
<protein>
    <submittedName>
        <fullName evidence="2">Uncharacterized protein</fullName>
    </submittedName>
</protein>
<dbReference type="PROSITE" id="PS51257">
    <property type="entry name" value="PROKAR_LIPOPROTEIN"/>
    <property type="match status" value="1"/>
</dbReference>
<dbReference type="OrthoDB" id="672896at2"/>